<keyword evidence="3" id="KW-0808">Transferase</keyword>
<dbReference type="AlphaFoldDB" id="A0A564ZMT3"/>
<comment type="catalytic activity">
    <reaction evidence="5">
        <text>a 2'-deoxyadenosine in DNA + S-adenosyl-L-methionine = an N(6)-methyl-2'-deoxyadenosine in DNA + S-adenosyl-L-homocysteine + H(+)</text>
        <dbReference type="Rhea" id="RHEA:15197"/>
        <dbReference type="Rhea" id="RHEA-COMP:12418"/>
        <dbReference type="Rhea" id="RHEA-COMP:12419"/>
        <dbReference type="ChEBI" id="CHEBI:15378"/>
        <dbReference type="ChEBI" id="CHEBI:57856"/>
        <dbReference type="ChEBI" id="CHEBI:59789"/>
        <dbReference type="ChEBI" id="CHEBI:90615"/>
        <dbReference type="ChEBI" id="CHEBI:90616"/>
        <dbReference type="EC" id="2.1.1.72"/>
    </reaction>
</comment>
<gene>
    <name evidence="7" type="ORF">MELA_02244</name>
</gene>
<organism evidence="7 8">
    <name type="scientific">Candidatus Methylomirabilis lanthanidiphila</name>
    <dbReference type="NCBI Taxonomy" id="2211376"/>
    <lineage>
        <taxon>Bacteria</taxon>
        <taxon>Candidatus Methylomirabilota</taxon>
        <taxon>Candidatus Methylomirabilia</taxon>
        <taxon>Candidatus Methylomirabilales</taxon>
        <taxon>Candidatus Methylomirabilaceae</taxon>
        <taxon>Candidatus Methylomirabilis</taxon>
    </lineage>
</organism>
<keyword evidence="4" id="KW-0949">S-adenosyl-L-methionine</keyword>
<evidence type="ECO:0000313" key="7">
    <source>
        <dbReference type="EMBL" id="VUZ85858.1"/>
    </source>
</evidence>
<dbReference type="PANTHER" id="PTHR33841">
    <property type="entry name" value="DNA METHYLTRANSFERASE YEEA-RELATED"/>
    <property type="match status" value="1"/>
</dbReference>
<dbReference type="PANTHER" id="PTHR33841:SF1">
    <property type="entry name" value="DNA METHYLTRANSFERASE A"/>
    <property type="match status" value="1"/>
</dbReference>
<proteinExistence type="predicted"/>
<feature type="domain" description="Type II methyltransferase M.TaqI-like" evidence="6">
    <location>
        <begin position="627"/>
        <end position="877"/>
    </location>
</feature>
<keyword evidence="2 7" id="KW-0489">Methyltransferase</keyword>
<evidence type="ECO:0000256" key="3">
    <source>
        <dbReference type="ARBA" id="ARBA00022679"/>
    </source>
</evidence>
<dbReference type="GO" id="GO:0009007">
    <property type="term" value="F:site-specific DNA-methyltransferase (adenine-specific) activity"/>
    <property type="evidence" value="ECO:0007669"/>
    <property type="project" value="UniProtKB-EC"/>
</dbReference>
<evidence type="ECO:0000256" key="4">
    <source>
        <dbReference type="ARBA" id="ARBA00022691"/>
    </source>
</evidence>
<evidence type="ECO:0000259" key="6">
    <source>
        <dbReference type="Pfam" id="PF07669"/>
    </source>
</evidence>
<evidence type="ECO:0000256" key="2">
    <source>
        <dbReference type="ARBA" id="ARBA00022603"/>
    </source>
</evidence>
<dbReference type="GO" id="GO:0032259">
    <property type="term" value="P:methylation"/>
    <property type="evidence" value="ECO:0007669"/>
    <property type="project" value="UniProtKB-KW"/>
</dbReference>
<sequence>MSDEVVRQAVAAALCDLDASPLAVGATSLLAALGYRSDRSIALTPNSSEHFLATYAAGRPFRRDRALVDHWTGIDPLFQLTAEEITMTAQTRLAFEPTGKWNHAIIESYLFFAIELKQETYTRTQLAELTREINRLFPMPVMLLIRHGRCLTVAVINRRLHKKDESKDVLEKVTLIKDINLSKPHRAHVEILSDLALPSLLARYSVTNFVQLHEAWQKTLDSSELNRRFFREVANWYFWASRQVTFPKEADPNKEVRNATSLIRLITRLIFCWFIKEKGLIPDDLFRQEKVRQLLTDLSPKESTYYKAILQNLFFATLNQEMGKRVFRKRTRQPGGRDQHYLITNLYRYEALWRDPAQALELLSDIPFLNGGLFECLDKEIDEKGTRRVIRIDGFSDRDDNDVSIPNLLFFGEEQEADLNEVYGTTGKRYKVSGLLHIFDRYKFTVHENTPIEEEVALDPELLGKVFENLLASYNPETQTTARKQTGSFYTPREVVNYMVDEALIAYLESKLTAPDMNARLRHLLAYNDDPHQFSTDEVGTLIEATDHLKILDPACGSGAFPMGILHKLVFILGKLDPGNERWKAKQIEKASEIPDITVREKVIADIEQAFGKNELDYGRKLYLIEHCVYGVDIQPIAVQIAKLRCFISLVVDQREDQKADNLGIRPLPNLETQFVAANTLIGIDRPGQQLLRNQEIDRLEGELRRVRDRHFNARTPATKRKYREEDAVLRRKISTLLEADKLFPHETAEQLAKWDPYDQNACAAFFDPEWMFGVQDGFHITVGNPPYVRADEQSEWNQCQRQQILASKQYETLWEKWDLFVPFIERAYKLLKPGGVTTLIVSDAFCHAKYAQKPQNWFLKNARILRLDFCSDLQIFDAAVHNLIYLFQRSDSAQNVPERRVHMAQFGNVALLPSDEQTKLTHRAFFPEEVHCEGFSNPTLPIGSICYISYGLRPSSDEHEARGEFVTADLVSPMKDEIHCKPYVEGKHLANWLPATNLWLEWGTARAPARFCRPTFPEMYEVSEKIIAQRSPGPAECVNDFETPG</sequence>
<dbReference type="InterPro" id="IPR029063">
    <property type="entry name" value="SAM-dependent_MTases_sf"/>
</dbReference>
<evidence type="ECO:0000313" key="8">
    <source>
        <dbReference type="Proteomes" id="UP000334340"/>
    </source>
</evidence>
<dbReference type="InterPro" id="IPR011639">
    <property type="entry name" value="MethylTrfase_TaqI-like_dom"/>
</dbReference>
<dbReference type="PRINTS" id="PR00507">
    <property type="entry name" value="N12N6MTFRASE"/>
</dbReference>
<dbReference type="EMBL" id="CABIKM010000035">
    <property type="protein sequence ID" value="VUZ85858.1"/>
    <property type="molecule type" value="Genomic_DNA"/>
</dbReference>
<feature type="non-terminal residue" evidence="7">
    <location>
        <position position="1046"/>
    </location>
</feature>
<dbReference type="GO" id="GO:0006304">
    <property type="term" value="P:DNA modification"/>
    <property type="evidence" value="ECO:0007669"/>
    <property type="project" value="InterPro"/>
</dbReference>
<protein>
    <recommendedName>
        <fullName evidence="1">site-specific DNA-methyltransferase (adenine-specific)</fullName>
        <ecNumber evidence="1">2.1.1.72</ecNumber>
    </recommendedName>
</protein>
<dbReference type="Proteomes" id="UP000334340">
    <property type="component" value="Unassembled WGS sequence"/>
</dbReference>
<accession>A0A564ZMT3</accession>
<dbReference type="InterPro" id="IPR050953">
    <property type="entry name" value="N4_N6_ade-DNA_methylase"/>
</dbReference>
<dbReference type="EC" id="2.1.1.72" evidence="1"/>
<dbReference type="Pfam" id="PF07669">
    <property type="entry name" value="Eco57I"/>
    <property type="match status" value="1"/>
</dbReference>
<dbReference type="Gene3D" id="3.40.50.150">
    <property type="entry name" value="Vaccinia Virus protein VP39"/>
    <property type="match status" value="1"/>
</dbReference>
<evidence type="ECO:0000256" key="5">
    <source>
        <dbReference type="ARBA" id="ARBA00047942"/>
    </source>
</evidence>
<dbReference type="SUPFAM" id="SSF53335">
    <property type="entry name" value="S-adenosyl-L-methionine-dependent methyltransferases"/>
    <property type="match status" value="1"/>
</dbReference>
<evidence type="ECO:0000256" key="1">
    <source>
        <dbReference type="ARBA" id="ARBA00011900"/>
    </source>
</evidence>
<keyword evidence="8" id="KW-1185">Reference proteome</keyword>
<reference evidence="7 8" key="1">
    <citation type="submission" date="2019-07" db="EMBL/GenBank/DDBJ databases">
        <authorList>
            <person name="Cremers G."/>
        </authorList>
    </citation>
    <scope>NUCLEOTIDE SEQUENCE [LARGE SCALE GENOMIC DNA]</scope>
</reference>
<name>A0A564ZMT3_9BACT</name>